<name>A0A542SPS3_9MICO</name>
<dbReference type="CDD" id="cd03230">
    <property type="entry name" value="ABC_DR_subfamily_A"/>
    <property type="match status" value="1"/>
</dbReference>
<organism evidence="4 5">
    <name type="scientific">Rarobacter incanus</name>
    <dbReference type="NCBI Taxonomy" id="153494"/>
    <lineage>
        <taxon>Bacteria</taxon>
        <taxon>Bacillati</taxon>
        <taxon>Actinomycetota</taxon>
        <taxon>Actinomycetes</taxon>
        <taxon>Micrococcales</taxon>
        <taxon>Rarobacteraceae</taxon>
        <taxon>Rarobacter</taxon>
    </lineage>
</organism>
<keyword evidence="5" id="KW-1185">Reference proteome</keyword>
<accession>A0A542SPS3</accession>
<sequence length="257" mass="27001">MTKNAVAIRAERLTVTRGSHRVLHDIDLTVTRGAITGLLGPSGSGKTTLMRSLLGVQIIESGTVTVLGKPAGDPALRRRVGYVTQAPSIYPDLTVRENIAYFARILLGRGARGAIDEAIATVGLEAQAGQLAATLSGGQASRVSLATALLGAPDVLVLDEPTVGLDPVLRASLWDLFTQIAARGCTLIVSSHVMDEAAHCDDLVLLRQGKIVFRDNPSALLAATGLTSYDDAFLALVTREPGSGTRPTSSHDKDTDR</sequence>
<comment type="caution">
    <text evidence="4">The sequence shown here is derived from an EMBL/GenBank/DDBJ whole genome shotgun (WGS) entry which is preliminary data.</text>
</comment>
<dbReference type="InterPro" id="IPR003593">
    <property type="entry name" value="AAA+_ATPase"/>
</dbReference>
<evidence type="ECO:0000256" key="1">
    <source>
        <dbReference type="ARBA" id="ARBA00022741"/>
    </source>
</evidence>
<dbReference type="Proteomes" id="UP000316181">
    <property type="component" value="Unassembled WGS sequence"/>
</dbReference>
<feature type="domain" description="ABC transporter" evidence="3">
    <location>
        <begin position="8"/>
        <end position="233"/>
    </location>
</feature>
<proteinExistence type="predicted"/>
<evidence type="ECO:0000313" key="5">
    <source>
        <dbReference type="Proteomes" id="UP000316181"/>
    </source>
</evidence>
<dbReference type="AlphaFoldDB" id="A0A542SPS3"/>
<dbReference type="Pfam" id="PF00005">
    <property type="entry name" value="ABC_tran"/>
    <property type="match status" value="1"/>
</dbReference>
<protein>
    <submittedName>
        <fullName evidence="4">ABC-2 type transport system ATP-binding protein</fullName>
    </submittedName>
</protein>
<evidence type="ECO:0000259" key="3">
    <source>
        <dbReference type="PROSITE" id="PS50893"/>
    </source>
</evidence>
<dbReference type="GO" id="GO:0016887">
    <property type="term" value="F:ATP hydrolysis activity"/>
    <property type="evidence" value="ECO:0007669"/>
    <property type="project" value="InterPro"/>
</dbReference>
<reference evidence="4 5" key="1">
    <citation type="submission" date="2019-06" db="EMBL/GenBank/DDBJ databases">
        <title>Sequencing the genomes of 1000 actinobacteria strains.</title>
        <authorList>
            <person name="Klenk H.-P."/>
        </authorList>
    </citation>
    <scope>NUCLEOTIDE SEQUENCE [LARGE SCALE GENOMIC DNA]</scope>
    <source>
        <strain evidence="4 5">DSM 10596</strain>
    </source>
</reference>
<dbReference type="PANTHER" id="PTHR43038:SF3">
    <property type="entry name" value="ABC TRANSPORTER G FAMILY MEMBER 20 ISOFORM X1"/>
    <property type="match status" value="1"/>
</dbReference>
<keyword evidence="2 4" id="KW-0067">ATP-binding</keyword>
<gene>
    <name evidence="4" type="ORF">FB389_1304</name>
</gene>
<dbReference type="SMART" id="SM00382">
    <property type="entry name" value="AAA"/>
    <property type="match status" value="1"/>
</dbReference>
<dbReference type="PROSITE" id="PS00211">
    <property type="entry name" value="ABC_TRANSPORTER_1"/>
    <property type="match status" value="1"/>
</dbReference>
<evidence type="ECO:0000256" key="2">
    <source>
        <dbReference type="ARBA" id="ARBA00022840"/>
    </source>
</evidence>
<evidence type="ECO:0000313" key="4">
    <source>
        <dbReference type="EMBL" id="TQK76619.1"/>
    </source>
</evidence>
<dbReference type="InterPro" id="IPR027417">
    <property type="entry name" value="P-loop_NTPase"/>
</dbReference>
<keyword evidence="1" id="KW-0547">Nucleotide-binding</keyword>
<dbReference type="GO" id="GO:0005524">
    <property type="term" value="F:ATP binding"/>
    <property type="evidence" value="ECO:0007669"/>
    <property type="project" value="UniProtKB-KW"/>
</dbReference>
<dbReference type="SUPFAM" id="SSF52540">
    <property type="entry name" value="P-loop containing nucleoside triphosphate hydrolases"/>
    <property type="match status" value="1"/>
</dbReference>
<dbReference type="RefSeq" id="WP_142112027.1">
    <property type="nucleotide sequence ID" value="NZ_BAAATB010000002.1"/>
</dbReference>
<dbReference type="PANTHER" id="PTHR43038">
    <property type="entry name" value="ATP-BINDING CASSETTE, SUB-FAMILY H, MEMBER 1"/>
    <property type="match status" value="1"/>
</dbReference>
<dbReference type="InterPro" id="IPR017871">
    <property type="entry name" value="ABC_transporter-like_CS"/>
</dbReference>
<dbReference type="OrthoDB" id="9804819at2"/>
<dbReference type="EMBL" id="VFNV01000001">
    <property type="protein sequence ID" value="TQK76619.1"/>
    <property type="molecule type" value="Genomic_DNA"/>
</dbReference>
<dbReference type="Gene3D" id="3.40.50.300">
    <property type="entry name" value="P-loop containing nucleotide triphosphate hydrolases"/>
    <property type="match status" value="1"/>
</dbReference>
<dbReference type="InterPro" id="IPR003439">
    <property type="entry name" value="ABC_transporter-like_ATP-bd"/>
</dbReference>
<dbReference type="PROSITE" id="PS50893">
    <property type="entry name" value="ABC_TRANSPORTER_2"/>
    <property type="match status" value="1"/>
</dbReference>